<keyword evidence="5 6" id="KW-0472">Membrane</keyword>
<evidence type="ECO:0000256" key="2">
    <source>
        <dbReference type="ARBA" id="ARBA00010350"/>
    </source>
</evidence>
<dbReference type="Proteomes" id="UP000001942">
    <property type="component" value="Chromosome"/>
</dbReference>
<protein>
    <submittedName>
        <fullName evidence="7">Membrane proetin</fullName>
    </submittedName>
</protein>
<proteinExistence type="inferred from homology"/>
<feature type="transmembrane region" description="Helical" evidence="6">
    <location>
        <begin position="158"/>
        <end position="177"/>
    </location>
</feature>
<feature type="transmembrane region" description="Helical" evidence="6">
    <location>
        <begin position="42"/>
        <end position="62"/>
    </location>
</feature>
<dbReference type="KEGG" id="nse:NSE_0050"/>
<dbReference type="eggNOG" id="COG0670">
    <property type="taxonomic scope" value="Bacteria"/>
</dbReference>
<accession>Q2GEZ5</accession>
<feature type="transmembrane region" description="Helical" evidence="6">
    <location>
        <begin position="128"/>
        <end position="146"/>
    </location>
</feature>
<dbReference type="InterPro" id="IPR006214">
    <property type="entry name" value="Bax_inhibitor_1-related"/>
</dbReference>
<keyword evidence="3 6" id="KW-0812">Transmembrane</keyword>
<evidence type="ECO:0000256" key="6">
    <source>
        <dbReference type="RuleBase" id="RU004379"/>
    </source>
</evidence>
<sequence length="251" mass="27835">MYNGCLFVRSYFAYMSFINRYSSTSTDSAYRNEGLRMYMVKVFNYMAAALGITGLTAFFVASSPAMLSLLYQTPLQWVVMFAPVVFVIVFSTRISGMTSERAKVLFWCFSVLMGLSLSWVFIAYTGASIARVFFIAATMFGAMAIYGNNTRTDLTGMGSFLTMGVVGILIAALVNVFLASPAIYFAVSALGVVIFTGLTAYDVQRIRDFYYFSVNADEETLSKIAVVGALTLYFDFINIFISLLNLMGERK</sequence>
<feature type="transmembrane region" description="Helical" evidence="6">
    <location>
        <begin position="104"/>
        <end position="122"/>
    </location>
</feature>
<dbReference type="Pfam" id="PF01027">
    <property type="entry name" value="Bax1-I"/>
    <property type="match status" value="1"/>
</dbReference>
<gene>
    <name evidence="7" type="ordered locus">NSE_0050</name>
</gene>
<organism evidence="7 8">
    <name type="scientific">Ehrlichia sennetsu (strain ATCC VR-367 / Miyayama)</name>
    <name type="common">Neorickettsia sennetsu</name>
    <dbReference type="NCBI Taxonomy" id="222891"/>
    <lineage>
        <taxon>Bacteria</taxon>
        <taxon>Pseudomonadati</taxon>
        <taxon>Pseudomonadota</taxon>
        <taxon>Alphaproteobacteria</taxon>
        <taxon>Rickettsiales</taxon>
        <taxon>Anaplasmataceae</taxon>
        <taxon>Ehrlichia</taxon>
    </lineage>
</organism>
<comment type="subcellular location">
    <subcellularLocation>
        <location evidence="1">Membrane</location>
        <topology evidence="1">Multi-pass membrane protein</topology>
    </subcellularLocation>
</comment>
<keyword evidence="8" id="KW-1185">Reference proteome</keyword>
<comment type="similarity">
    <text evidence="2 6">Belongs to the BI1 family.</text>
</comment>
<dbReference type="HOGENOM" id="CLU_058671_1_1_5"/>
<dbReference type="CDD" id="cd10432">
    <property type="entry name" value="BI-1-like_bacterial"/>
    <property type="match status" value="1"/>
</dbReference>
<dbReference type="EMBL" id="CP000237">
    <property type="protein sequence ID" value="ABD46143.1"/>
    <property type="molecule type" value="Genomic_DNA"/>
</dbReference>
<dbReference type="AlphaFoldDB" id="Q2GEZ5"/>
<evidence type="ECO:0000256" key="3">
    <source>
        <dbReference type="ARBA" id="ARBA00022692"/>
    </source>
</evidence>
<feature type="transmembrane region" description="Helical" evidence="6">
    <location>
        <begin position="183"/>
        <end position="203"/>
    </location>
</feature>
<name>Q2GEZ5_EHRS3</name>
<feature type="transmembrane region" description="Helical" evidence="6">
    <location>
        <begin position="224"/>
        <end position="247"/>
    </location>
</feature>
<dbReference type="PANTHER" id="PTHR23291">
    <property type="entry name" value="BAX INHIBITOR-RELATED"/>
    <property type="match status" value="1"/>
</dbReference>
<feature type="transmembrane region" description="Helical" evidence="6">
    <location>
        <begin position="74"/>
        <end position="92"/>
    </location>
</feature>
<evidence type="ECO:0000256" key="1">
    <source>
        <dbReference type="ARBA" id="ARBA00004141"/>
    </source>
</evidence>
<evidence type="ECO:0000313" key="7">
    <source>
        <dbReference type="EMBL" id="ABD46143.1"/>
    </source>
</evidence>
<evidence type="ECO:0000256" key="4">
    <source>
        <dbReference type="ARBA" id="ARBA00022989"/>
    </source>
</evidence>
<keyword evidence="4 6" id="KW-1133">Transmembrane helix</keyword>
<dbReference type="GO" id="GO:0016020">
    <property type="term" value="C:membrane"/>
    <property type="evidence" value="ECO:0007669"/>
    <property type="project" value="UniProtKB-SubCell"/>
</dbReference>
<evidence type="ECO:0000256" key="5">
    <source>
        <dbReference type="ARBA" id="ARBA00023136"/>
    </source>
</evidence>
<dbReference type="PANTHER" id="PTHR23291:SF50">
    <property type="entry name" value="PROTEIN LIFEGUARD 4"/>
    <property type="match status" value="1"/>
</dbReference>
<evidence type="ECO:0000313" key="8">
    <source>
        <dbReference type="Proteomes" id="UP000001942"/>
    </source>
</evidence>
<reference evidence="7 8" key="1">
    <citation type="journal article" date="2006" name="PLoS Genet.">
        <title>Comparative genomics of emerging human ehrlichiosis agents.</title>
        <authorList>
            <person name="Dunning Hotopp J.C."/>
            <person name="Lin M."/>
            <person name="Madupu R."/>
            <person name="Crabtree J."/>
            <person name="Angiuoli S.V."/>
            <person name="Eisen J.A."/>
            <person name="Seshadri R."/>
            <person name="Ren Q."/>
            <person name="Wu M."/>
            <person name="Utterback T.R."/>
            <person name="Smith S."/>
            <person name="Lewis M."/>
            <person name="Khouri H."/>
            <person name="Zhang C."/>
            <person name="Niu H."/>
            <person name="Lin Q."/>
            <person name="Ohashi N."/>
            <person name="Zhi N."/>
            <person name="Nelson W."/>
            <person name="Brinkac L.M."/>
            <person name="Dodson R.J."/>
            <person name="Rosovitz M.J."/>
            <person name="Sundaram J."/>
            <person name="Daugherty S.C."/>
            <person name="Davidsen T."/>
            <person name="Durkin A.S."/>
            <person name="Gwinn M."/>
            <person name="Haft D.H."/>
            <person name="Selengut J.D."/>
            <person name="Sullivan S.A."/>
            <person name="Zafar N."/>
            <person name="Zhou L."/>
            <person name="Benahmed F."/>
            <person name="Forberger H."/>
            <person name="Halpin R."/>
            <person name="Mulligan S."/>
            <person name="Robinson J."/>
            <person name="White O."/>
            <person name="Rikihisa Y."/>
            <person name="Tettelin H."/>
        </authorList>
    </citation>
    <scope>NUCLEOTIDE SEQUENCE [LARGE SCALE GENOMIC DNA]</scope>
    <source>
        <strain evidence="8">ATCC VR-367 / Miyayama</strain>
    </source>
</reference>